<sequence length="625" mass="70494">MCSVSPSGALQQILARCFYSYGLHVSANPRIYIIVPILISLLLSLGIFTAEVQDDLRFLYSPIHSAARVEYSVHNSFSEDSGNSSYIAVAVEPNDGIDNMLRKEISDEILWLNDFVLNNLSFTLNGHRYNFGKDICSRISLCPVSNTIVRFFFDAFWNKKLRNDPRVRLEYPMLHFFDKHFFLPLHLYGVKIDANNEMQSIQLIHLYYSVPGTEKESAENVVTALQDALQEHLSLNKSSRIRTSMFSLSMLKEEMKKNATYTMPFISFTILLLVSFTVFSCMTDDWITSKPIEALMGVLSSSLAIISSAGFMFLIGVPFVSQVTVMPFLALAIGVDDTYVMLGAWQDTPKTLPSSKRMALSLQEAGSAITVTSVTSMLSFGIGAFSSTPAISIFCAFIAAAIIFDWFFQVTFFAAVMAIGGRREAAGYHCVMVWKKLPDKDILQLTKRNDNYTSPTHNIFANYIAPFLCAKSTRIIIFAFYTVYISAAIYGCSLLTPNLTPSKLLVDDSPLIHYLKLAESKIWSEGVIGRVYVNKAPDFSSDPKSIDTILKLADELESTKYSMGPNSTQLWLRDFLNYRQYFNTDDETFYETLESFLRVSFNSDWSSYLQWADNPRKVGIVDIFH</sequence>
<evidence type="ECO:0000259" key="8">
    <source>
        <dbReference type="PROSITE" id="PS50156"/>
    </source>
</evidence>
<comment type="similarity">
    <text evidence="2">Belongs to the patched family.</text>
</comment>
<evidence type="ECO:0000256" key="7">
    <source>
        <dbReference type="SAM" id="Phobius"/>
    </source>
</evidence>
<comment type="subcellular location">
    <subcellularLocation>
        <location evidence="1">Membrane</location>
        <topology evidence="1">Multi-pass membrane protein</topology>
    </subcellularLocation>
</comment>
<reference evidence="9 10" key="1">
    <citation type="submission" date="2024-08" db="EMBL/GenBank/DDBJ databases">
        <title>Gnathostoma spinigerum genome.</title>
        <authorList>
            <person name="Gonzalez-Bertolin B."/>
            <person name="Monzon S."/>
            <person name="Zaballos A."/>
            <person name="Jimenez P."/>
            <person name="Dekumyoy P."/>
            <person name="Varona S."/>
            <person name="Cuesta I."/>
            <person name="Sumanam S."/>
            <person name="Adisakwattana P."/>
            <person name="Gasser R.B."/>
            <person name="Hernandez-Gonzalez A."/>
            <person name="Young N.D."/>
            <person name="Perteguer M.J."/>
        </authorList>
    </citation>
    <scope>NUCLEOTIDE SEQUENCE [LARGE SCALE GENOMIC DNA]</scope>
    <source>
        <strain evidence="9">AL3</strain>
        <tissue evidence="9">Liver</tissue>
    </source>
</reference>
<dbReference type="Proteomes" id="UP001608902">
    <property type="component" value="Unassembled WGS sequence"/>
</dbReference>
<accession>A0ABD6EFN5</accession>
<evidence type="ECO:0000256" key="3">
    <source>
        <dbReference type="ARBA" id="ARBA00022692"/>
    </source>
</evidence>
<dbReference type="EMBL" id="JBGFUD010002827">
    <property type="protein sequence ID" value="MFH4978057.1"/>
    <property type="molecule type" value="Genomic_DNA"/>
</dbReference>
<evidence type="ECO:0000256" key="1">
    <source>
        <dbReference type="ARBA" id="ARBA00004141"/>
    </source>
</evidence>
<keyword evidence="10" id="KW-1185">Reference proteome</keyword>
<feature type="domain" description="SSD" evidence="8">
    <location>
        <begin position="260"/>
        <end position="419"/>
    </location>
</feature>
<dbReference type="SUPFAM" id="SSF82866">
    <property type="entry name" value="Multidrug efflux transporter AcrB transmembrane domain"/>
    <property type="match status" value="1"/>
</dbReference>
<dbReference type="PANTHER" id="PTHR10796">
    <property type="entry name" value="PATCHED-RELATED"/>
    <property type="match status" value="1"/>
</dbReference>
<dbReference type="InterPro" id="IPR000731">
    <property type="entry name" value="SSD"/>
</dbReference>
<evidence type="ECO:0000256" key="2">
    <source>
        <dbReference type="ARBA" id="ARBA00005585"/>
    </source>
</evidence>
<feature type="transmembrane region" description="Helical" evidence="7">
    <location>
        <begin position="475"/>
        <end position="496"/>
    </location>
</feature>
<dbReference type="InterPro" id="IPR051697">
    <property type="entry name" value="Patched_domain-protein"/>
</dbReference>
<proteinExistence type="inferred from homology"/>
<evidence type="ECO:0000256" key="6">
    <source>
        <dbReference type="ARBA" id="ARBA00023180"/>
    </source>
</evidence>
<evidence type="ECO:0000256" key="4">
    <source>
        <dbReference type="ARBA" id="ARBA00022989"/>
    </source>
</evidence>
<dbReference type="AlphaFoldDB" id="A0ABD6EFN5"/>
<organism evidence="9 10">
    <name type="scientific">Gnathostoma spinigerum</name>
    <dbReference type="NCBI Taxonomy" id="75299"/>
    <lineage>
        <taxon>Eukaryota</taxon>
        <taxon>Metazoa</taxon>
        <taxon>Ecdysozoa</taxon>
        <taxon>Nematoda</taxon>
        <taxon>Chromadorea</taxon>
        <taxon>Rhabditida</taxon>
        <taxon>Spirurina</taxon>
        <taxon>Gnathostomatomorpha</taxon>
        <taxon>Gnathostomatoidea</taxon>
        <taxon>Gnathostomatidae</taxon>
        <taxon>Gnathostoma</taxon>
    </lineage>
</organism>
<keyword evidence="6" id="KW-0325">Glycoprotein</keyword>
<keyword evidence="5 7" id="KW-0472">Membrane</keyword>
<dbReference type="Gene3D" id="1.20.1640.10">
    <property type="entry name" value="Multidrug efflux transporter AcrB transmembrane domain"/>
    <property type="match status" value="1"/>
</dbReference>
<dbReference type="PROSITE" id="PS50156">
    <property type="entry name" value="SSD"/>
    <property type="match status" value="1"/>
</dbReference>
<feature type="transmembrane region" description="Helical" evidence="7">
    <location>
        <begin position="31"/>
        <end position="50"/>
    </location>
</feature>
<evidence type="ECO:0000256" key="5">
    <source>
        <dbReference type="ARBA" id="ARBA00023136"/>
    </source>
</evidence>
<gene>
    <name evidence="9" type="ORF">AB6A40_004766</name>
</gene>
<dbReference type="Pfam" id="PF02460">
    <property type="entry name" value="Patched"/>
    <property type="match status" value="1"/>
</dbReference>
<feature type="transmembrane region" description="Helical" evidence="7">
    <location>
        <begin position="294"/>
        <end position="319"/>
    </location>
</feature>
<evidence type="ECO:0000313" key="9">
    <source>
        <dbReference type="EMBL" id="MFH4978057.1"/>
    </source>
</evidence>
<keyword evidence="4 7" id="KW-1133">Transmembrane helix</keyword>
<dbReference type="GO" id="GO:0016020">
    <property type="term" value="C:membrane"/>
    <property type="evidence" value="ECO:0007669"/>
    <property type="project" value="UniProtKB-SubCell"/>
</dbReference>
<feature type="transmembrane region" description="Helical" evidence="7">
    <location>
        <begin position="365"/>
        <end position="385"/>
    </location>
</feature>
<dbReference type="PANTHER" id="PTHR10796:SF105">
    <property type="entry name" value="SSD DOMAIN-CONTAINING PROTEIN"/>
    <property type="match status" value="1"/>
</dbReference>
<comment type="caution">
    <text evidence="9">The sequence shown here is derived from an EMBL/GenBank/DDBJ whole genome shotgun (WGS) entry which is preliminary data.</text>
</comment>
<feature type="transmembrane region" description="Helical" evidence="7">
    <location>
        <begin position="261"/>
        <end position="282"/>
    </location>
</feature>
<dbReference type="InterPro" id="IPR003392">
    <property type="entry name" value="PTHD_SSD"/>
</dbReference>
<feature type="transmembrane region" description="Helical" evidence="7">
    <location>
        <begin position="391"/>
        <end position="419"/>
    </location>
</feature>
<evidence type="ECO:0000313" key="10">
    <source>
        <dbReference type="Proteomes" id="UP001608902"/>
    </source>
</evidence>
<name>A0ABD6EFN5_9BILA</name>
<protein>
    <recommendedName>
        <fullName evidence="8">SSD domain-containing protein</fullName>
    </recommendedName>
</protein>
<keyword evidence="3 7" id="KW-0812">Transmembrane</keyword>